<keyword evidence="2" id="KW-0472">Membrane</keyword>
<feature type="transmembrane region" description="Helical" evidence="2">
    <location>
        <begin position="191"/>
        <end position="212"/>
    </location>
</feature>
<feature type="compositionally biased region" description="Basic and acidic residues" evidence="1">
    <location>
        <begin position="333"/>
        <end position="343"/>
    </location>
</feature>
<sequence length="364" mass="40305">MGAEFDSLHQVLQSLYAEMMPMCGDMIGVAKGIAGLGALFYVALRVWQTLARAEPIDVFPLLRPFAIGLCILFFPLVLDALNGVFSPIVQGTHKMMEAQTLKMDEYRQMRDKIEYESMVRDPETAYLVSNEDFDRKLDELGLSPSDMATMAGMYMERGMYNLKKALRNGVRFLLELLFMASALLIDTLRTFFLIVLSILGPLAFAISVWDGFQSTLTQWFTRYISIYLWLPISDLFSSMLAKIQELMLRHDITQLQNDPTYSMDTSDGVYLIFMFIGIVGYFTIPTVSNWVIQAGGGGNYMKNVGMAADRGSKLASAGAGAVVGNLMGRWRHRNDGKAGDDKGAAPSGDNYAVSGGKHGASHPK</sequence>
<name>A0AB33IU88_9BACT</name>
<dbReference type="AlphaFoldDB" id="A0AB33IU88"/>
<keyword evidence="2" id="KW-1133">Transmembrane helix</keyword>
<evidence type="ECO:0000259" key="3">
    <source>
        <dbReference type="Pfam" id="PF07863"/>
    </source>
</evidence>
<feature type="transmembrane region" description="Helical" evidence="2">
    <location>
        <begin position="269"/>
        <end position="292"/>
    </location>
</feature>
<dbReference type="Pfam" id="PF07863">
    <property type="entry name" value="CtnDOT_TraJ"/>
    <property type="match status" value="1"/>
</dbReference>
<evidence type="ECO:0000256" key="2">
    <source>
        <dbReference type="SAM" id="Phobius"/>
    </source>
</evidence>
<dbReference type="NCBIfam" id="TIGR03782">
    <property type="entry name" value="Bac_Flav_CT_J"/>
    <property type="match status" value="1"/>
</dbReference>
<feature type="transmembrane region" description="Helical" evidence="2">
    <location>
        <begin position="165"/>
        <end position="185"/>
    </location>
</feature>
<evidence type="ECO:0000313" key="4">
    <source>
        <dbReference type="EMBL" id="BFO70774.1"/>
    </source>
</evidence>
<protein>
    <submittedName>
        <fullName evidence="4">Conjugative transposon protein TraJ</fullName>
    </submittedName>
</protein>
<feature type="domain" description="Conjugative transposon TraJ C-terminal" evidence="3">
    <location>
        <begin position="4"/>
        <end position="337"/>
    </location>
</feature>
<reference evidence="4" key="1">
    <citation type="submission" date="2024-07" db="EMBL/GenBank/DDBJ databases">
        <title>Complete genome sequence of Prevotella sp. YM-2024 GTC17253.</title>
        <authorList>
            <person name="Hayashi M."/>
            <person name="Muto Y."/>
            <person name="Tanaka K."/>
            <person name="Niwa H."/>
        </authorList>
    </citation>
    <scope>NUCLEOTIDE SEQUENCE</scope>
    <source>
        <strain evidence="4">GTC17253</strain>
    </source>
</reference>
<organism evidence="4">
    <name type="scientific">Prevotella sp. GTC17253</name>
    <dbReference type="NCBI Taxonomy" id="3236793"/>
    <lineage>
        <taxon>Bacteria</taxon>
        <taxon>Pseudomonadati</taxon>
        <taxon>Bacteroidota</taxon>
        <taxon>Bacteroidia</taxon>
        <taxon>Bacteroidales</taxon>
        <taxon>Prevotellaceae</taxon>
        <taxon>Prevotella</taxon>
    </lineage>
</organism>
<gene>
    <name evidence="4" type="primary">traJ</name>
    <name evidence="4" type="ORF">GTC17253_07400</name>
</gene>
<dbReference type="InterPro" id="IPR022393">
    <property type="entry name" value="Conjugative_transposon_TraJ"/>
</dbReference>
<feature type="transmembrane region" description="Helical" evidence="2">
    <location>
        <begin position="224"/>
        <end position="241"/>
    </location>
</feature>
<feature type="transmembrane region" description="Helical" evidence="2">
    <location>
        <begin position="64"/>
        <end position="85"/>
    </location>
</feature>
<dbReference type="InterPro" id="IPR012424">
    <property type="entry name" value="Conjugative_transposon_TraJ_C"/>
</dbReference>
<keyword evidence="2" id="KW-0812">Transmembrane</keyword>
<feature type="region of interest" description="Disordered" evidence="1">
    <location>
        <begin position="333"/>
        <end position="364"/>
    </location>
</feature>
<proteinExistence type="predicted"/>
<dbReference type="EMBL" id="AP035785">
    <property type="protein sequence ID" value="BFO70774.1"/>
    <property type="molecule type" value="Genomic_DNA"/>
</dbReference>
<evidence type="ECO:0000256" key="1">
    <source>
        <dbReference type="SAM" id="MobiDB-lite"/>
    </source>
</evidence>
<accession>A0AB33IU88</accession>
<feature type="transmembrane region" description="Helical" evidence="2">
    <location>
        <begin position="26"/>
        <end position="44"/>
    </location>
</feature>